<sequence>MMNVGRSAVGNPGDEINTISKDVHSSGVMKYVTVFPRMNSGKSRKRFVSCGVMLLIFTVGNLPSEQLLDYPRHDIVRKSITSP</sequence>
<dbReference type="AlphaFoldDB" id="A0A0C3PIL6"/>
<protein>
    <submittedName>
        <fullName evidence="2">Uncharacterized protein</fullName>
    </submittedName>
</protein>
<proteinExistence type="predicted"/>
<keyword evidence="1" id="KW-1133">Transmembrane helix</keyword>
<dbReference type="HOGENOM" id="CLU_2543476_0_0_1"/>
<gene>
    <name evidence="2" type="ORF">M404DRAFT_452756</name>
</gene>
<keyword evidence="1" id="KW-0472">Membrane</keyword>
<dbReference type="EMBL" id="KN831945">
    <property type="protein sequence ID" value="KIO13965.1"/>
    <property type="molecule type" value="Genomic_DNA"/>
</dbReference>
<accession>A0A0C3PIL6</accession>
<organism evidence="2 3">
    <name type="scientific">Pisolithus tinctorius Marx 270</name>
    <dbReference type="NCBI Taxonomy" id="870435"/>
    <lineage>
        <taxon>Eukaryota</taxon>
        <taxon>Fungi</taxon>
        <taxon>Dikarya</taxon>
        <taxon>Basidiomycota</taxon>
        <taxon>Agaricomycotina</taxon>
        <taxon>Agaricomycetes</taxon>
        <taxon>Agaricomycetidae</taxon>
        <taxon>Boletales</taxon>
        <taxon>Sclerodermatineae</taxon>
        <taxon>Pisolithaceae</taxon>
        <taxon>Pisolithus</taxon>
    </lineage>
</organism>
<evidence type="ECO:0000313" key="2">
    <source>
        <dbReference type="EMBL" id="KIO13965.1"/>
    </source>
</evidence>
<reference evidence="2 3" key="1">
    <citation type="submission" date="2014-04" db="EMBL/GenBank/DDBJ databases">
        <authorList>
            <consortium name="DOE Joint Genome Institute"/>
            <person name="Kuo A."/>
            <person name="Kohler A."/>
            <person name="Costa M.D."/>
            <person name="Nagy L.G."/>
            <person name="Floudas D."/>
            <person name="Copeland A."/>
            <person name="Barry K.W."/>
            <person name="Cichocki N."/>
            <person name="Veneault-Fourrey C."/>
            <person name="LaButti K."/>
            <person name="Lindquist E.A."/>
            <person name="Lipzen A."/>
            <person name="Lundell T."/>
            <person name="Morin E."/>
            <person name="Murat C."/>
            <person name="Sun H."/>
            <person name="Tunlid A."/>
            <person name="Henrissat B."/>
            <person name="Grigoriev I.V."/>
            <person name="Hibbett D.S."/>
            <person name="Martin F."/>
            <person name="Nordberg H.P."/>
            <person name="Cantor M.N."/>
            <person name="Hua S.X."/>
        </authorList>
    </citation>
    <scope>NUCLEOTIDE SEQUENCE [LARGE SCALE GENOMIC DNA]</scope>
    <source>
        <strain evidence="2 3">Marx 270</strain>
    </source>
</reference>
<reference evidence="3" key="2">
    <citation type="submission" date="2015-01" db="EMBL/GenBank/DDBJ databases">
        <title>Evolutionary Origins and Diversification of the Mycorrhizal Mutualists.</title>
        <authorList>
            <consortium name="DOE Joint Genome Institute"/>
            <consortium name="Mycorrhizal Genomics Consortium"/>
            <person name="Kohler A."/>
            <person name="Kuo A."/>
            <person name="Nagy L.G."/>
            <person name="Floudas D."/>
            <person name="Copeland A."/>
            <person name="Barry K.W."/>
            <person name="Cichocki N."/>
            <person name="Veneault-Fourrey C."/>
            <person name="LaButti K."/>
            <person name="Lindquist E.A."/>
            <person name="Lipzen A."/>
            <person name="Lundell T."/>
            <person name="Morin E."/>
            <person name="Murat C."/>
            <person name="Riley R."/>
            <person name="Ohm R."/>
            <person name="Sun H."/>
            <person name="Tunlid A."/>
            <person name="Henrissat B."/>
            <person name="Grigoriev I.V."/>
            <person name="Hibbett D.S."/>
            <person name="Martin F."/>
        </authorList>
    </citation>
    <scope>NUCLEOTIDE SEQUENCE [LARGE SCALE GENOMIC DNA]</scope>
    <source>
        <strain evidence="3">Marx 270</strain>
    </source>
</reference>
<dbReference type="InParanoid" id="A0A0C3PIL6"/>
<evidence type="ECO:0000256" key="1">
    <source>
        <dbReference type="SAM" id="Phobius"/>
    </source>
</evidence>
<dbReference type="Proteomes" id="UP000054217">
    <property type="component" value="Unassembled WGS sequence"/>
</dbReference>
<keyword evidence="3" id="KW-1185">Reference proteome</keyword>
<evidence type="ECO:0000313" key="3">
    <source>
        <dbReference type="Proteomes" id="UP000054217"/>
    </source>
</evidence>
<name>A0A0C3PIL6_PISTI</name>
<feature type="transmembrane region" description="Helical" evidence="1">
    <location>
        <begin position="47"/>
        <end position="64"/>
    </location>
</feature>
<keyword evidence="1" id="KW-0812">Transmembrane</keyword>